<dbReference type="RefSeq" id="WP_013057924.1">
    <property type="nucleotide sequence ID" value="NZ_CATKQG010000011.1"/>
</dbReference>
<protein>
    <submittedName>
        <fullName evidence="1">Gas vesicle protein GvpG</fullName>
    </submittedName>
</protein>
<dbReference type="EMBL" id="NTYW01000004">
    <property type="protein sequence ID" value="PES41877.1"/>
    <property type="molecule type" value="Genomic_DNA"/>
</dbReference>
<dbReference type="Proteomes" id="UP000220341">
    <property type="component" value="Unassembled WGS sequence"/>
</dbReference>
<organism evidence="1 2">
    <name type="scientific">Priestia megaterium</name>
    <name type="common">Bacillus megaterium</name>
    <dbReference type="NCBI Taxonomy" id="1404"/>
    <lineage>
        <taxon>Bacteria</taxon>
        <taxon>Bacillati</taxon>
        <taxon>Bacillota</taxon>
        <taxon>Bacilli</taxon>
        <taxon>Bacillales</taxon>
        <taxon>Bacillaceae</taxon>
        <taxon>Priestia</taxon>
    </lineage>
</organism>
<gene>
    <name evidence="1" type="ORF">CN497_03590</name>
</gene>
<dbReference type="Pfam" id="PF05120">
    <property type="entry name" value="GvpG"/>
    <property type="match status" value="1"/>
</dbReference>
<dbReference type="AlphaFoldDB" id="A0A2C0UCY7"/>
<evidence type="ECO:0000313" key="2">
    <source>
        <dbReference type="Proteomes" id="UP000220341"/>
    </source>
</evidence>
<sequence>MIHKLLLSPVTLIVKVGQKINEEADKELYDVSFIQQKIVHLQMMYELGEIPEDAYMEKEKELLLRYEAAKEYELKKWESMTKKQK</sequence>
<comment type="caution">
    <text evidence="1">The sequence shown here is derived from an EMBL/GenBank/DDBJ whole genome shotgun (WGS) entry which is preliminary data.</text>
</comment>
<proteinExistence type="predicted"/>
<name>A0A2C0UCY7_PRIMG</name>
<evidence type="ECO:0000313" key="1">
    <source>
        <dbReference type="EMBL" id="PES41877.1"/>
    </source>
</evidence>
<dbReference type="InterPro" id="IPR007804">
    <property type="entry name" value="GvpG"/>
</dbReference>
<accession>A0A2C0UCY7</accession>
<reference evidence="1 2" key="1">
    <citation type="submission" date="2017-09" db="EMBL/GenBank/DDBJ databases">
        <title>Large-scale bioinformatics analysis of Bacillus genomes uncovers conserved roles of natural products in bacterial physiology.</title>
        <authorList>
            <consortium name="Agbiome Team Llc"/>
            <person name="Bleich R.M."/>
            <person name="Kirk G.J."/>
            <person name="Santa Maria K.C."/>
            <person name="Allen S.E."/>
            <person name="Farag S."/>
            <person name="Shank E.A."/>
            <person name="Bowers A."/>
        </authorList>
    </citation>
    <scope>NUCLEOTIDE SEQUENCE [LARGE SCALE GENOMIC DNA]</scope>
    <source>
        <strain evidence="1 2">AFS003013</strain>
    </source>
</reference>